<sequence>MNREQITALLHRADNVLAQAAEARDVWDRLYQTPVTVAEHPCLGAAHVLPPGVVHWHDVYLHAEMAHHTGVEDALQSFAEYSRQVAALRPKAAQATAGLFKRMFGMANVAEGHSAAAELAALLDAPAGQRVQPILEAARQALSYSNVQTTGYPELYTAFAARSLAQALGLRAATEESLDTVTVAGLRALARDVMQHPDSELRLRVEAEIALRELTEQRVTELLAGMPVDMLKQATKGQLRFAGLDTINVATVADVLTVPMSTLTAVRGIGEQTARRMKAAAQTLLNEAKSENSTRIGDVPSAPAMSLVRVLYRFGQLVELDPAERARKRRIIEYAQALPDVTPGPDPWRVMVPQGDTTFQTFLDDAAWALASPGLFQPRNVVDIGDGAWEDYLQRPAHYQGLLTTLLGLDIEVSDDLLDTSIIEQIRALRLDASLLRELHLRGYQSFGARFALVQKKTILGDEMGLGKTMQAIAMLAHLHAKGTSHSVVVCPASLVVNWVRELRAFSTLPVHVAHGVAKQDALGAWQSHGGVLICTYDGARTLEFAPPPQVIVADEAHYLKNPRTRRSVAVSELISAATHALLLTGTPLENRVSEFLTLVGYLQPDLVPSNTGSALGVRRAIAPAYLRRNQADVLDELPERLEHIDWVELNEDDREHYLAAVRSGNWMEIRRAPMLTPNAEPAKLERIRTIVEHATENGDRVLLFSYFLPVLERLADTFGDRVVGTITGQVAPAARQELVDALATAAPGSLLLAQITAAGVGLNIQAAAVVILVEPQVKPTLEDQAVARAHRMGQTRVVQVHRLVADDTADERMLEMLATKRSIFDAYARPSESAKVDDAVDITEGELAAKIIAAERARWHMDA</sequence>
<dbReference type="PANTHER" id="PTHR10799">
    <property type="entry name" value="SNF2/RAD54 HELICASE FAMILY"/>
    <property type="match status" value="1"/>
</dbReference>
<dbReference type="CDD" id="cd17919">
    <property type="entry name" value="DEXHc_Snf"/>
    <property type="match status" value="1"/>
</dbReference>
<dbReference type="Gene3D" id="3.40.50.300">
    <property type="entry name" value="P-loop containing nucleotide triphosphate hydrolases"/>
    <property type="match status" value="1"/>
</dbReference>
<evidence type="ECO:0000256" key="1">
    <source>
        <dbReference type="ARBA" id="ARBA00022801"/>
    </source>
</evidence>
<evidence type="ECO:0000313" key="5">
    <source>
        <dbReference type="Proteomes" id="UP000320791"/>
    </source>
</evidence>
<evidence type="ECO:0000259" key="2">
    <source>
        <dbReference type="PROSITE" id="PS51192"/>
    </source>
</evidence>
<dbReference type="PROSITE" id="PS51192">
    <property type="entry name" value="HELICASE_ATP_BIND_1"/>
    <property type="match status" value="1"/>
</dbReference>
<proteinExistence type="predicted"/>
<comment type="caution">
    <text evidence="4">The sequence shown here is derived from an EMBL/GenBank/DDBJ whole genome shotgun (WGS) entry which is preliminary data.</text>
</comment>
<name>A0A5C5UF64_9CORY</name>
<dbReference type="Gene3D" id="3.40.50.10810">
    <property type="entry name" value="Tandem AAA-ATPase domain"/>
    <property type="match status" value="1"/>
</dbReference>
<feature type="domain" description="Helicase C-terminal" evidence="3">
    <location>
        <begin position="687"/>
        <end position="838"/>
    </location>
</feature>
<evidence type="ECO:0000313" key="4">
    <source>
        <dbReference type="EMBL" id="TWT24045.1"/>
    </source>
</evidence>
<dbReference type="RefSeq" id="WP_146324863.1">
    <property type="nucleotide sequence ID" value="NZ_BAABLR010000026.1"/>
</dbReference>
<dbReference type="Proteomes" id="UP000320791">
    <property type="component" value="Unassembled WGS sequence"/>
</dbReference>
<evidence type="ECO:0000259" key="3">
    <source>
        <dbReference type="PROSITE" id="PS51194"/>
    </source>
</evidence>
<dbReference type="InterPro" id="IPR038718">
    <property type="entry name" value="SNF2-like_sf"/>
</dbReference>
<dbReference type="CDD" id="cd18793">
    <property type="entry name" value="SF2_C_SNF"/>
    <property type="match status" value="1"/>
</dbReference>
<gene>
    <name evidence="4" type="ORF">FRX94_09230</name>
</gene>
<dbReference type="GO" id="GO:0004386">
    <property type="term" value="F:helicase activity"/>
    <property type="evidence" value="ECO:0007669"/>
    <property type="project" value="UniProtKB-KW"/>
</dbReference>
<dbReference type="InterPro" id="IPR027417">
    <property type="entry name" value="P-loop_NTPase"/>
</dbReference>
<reference evidence="4 5" key="1">
    <citation type="submission" date="2019-08" db="EMBL/GenBank/DDBJ databases">
        <authorList>
            <person name="Lei W."/>
        </authorList>
    </citation>
    <scope>NUCLEOTIDE SEQUENCE [LARGE SCALE GENOMIC DNA]</scope>
    <source>
        <strain evidence="4 5">CCUG 58627</strain>
    </source>
</reference>
<keyword evidence="4" id="KW-0347">Helicase</keyword>
<protein>
    <submittedName>
        <fullName evidence="4">DEAD/DEAH box helicase</fullName>
    </submittedName>
</protein>
<dbReference type="InterPro" id="IPR049730">
    <property type="entry name" value="SNF2/RAD54-like_C"/>
</dbReference>
<keyword evidence="5" id="KW-1185">Reference proteome</keyword>
<keyword evidence="4" id="KW-0067">ATP-binding</keyword>
<dbReference type="Pfam" id="PF00176">
    <property type="entry name" value="SNF2-rel_dom"/>
    <property type="match status" value="1"/>
</dbReference>
<dbReference type="EMBL" id="VOHM01000020">
    <property type="protein sequence ID" value="TWT24045.1"/>
    <property type="molecule type" value="Genomic_DNA"/>
</dbReference>
<organism evidence="4 5">
    <name type="scientific">Corynebacterium canis</name>
    <dbReference type="NCBI Taxonomy" id="679663"/>
    <lineage>
        <taxon>Bacteria</taxon>
        <taxon>Bacillati</taxon>
        <taxon>Actinomycetota</taxon>
        <taxon>Actinomycetes</taxon>
        <taxon>Mycobacteriales</taxon>
        <taxon>Corynebacteriaceae</taxon>
        <taxon>Corynebacterium</taxon>
    </lineage>
</organism>
<dbReference type="GO" id="GO:0005524">
    <property type="term" value="F:ATP binding"/>
    <property type="evidence" value="ECO:0007669"/>
    <property type="project" value="InterPro"/>
</dbReference>
<dbReference type="SMART" id="SM00490">
    <property type="entry name" value="HELICc"/>
    <property type="match status" value="1"/>
</dbReference>
<keyword evidence="4" id="KW-0547">Nucleotide-binding</keyword>
<dbReference type="InterPro" id="IPR014001">
    <property type="entry name" value="Helicase_ATP-bd"/>
</dbReference>
<dbReference type="GO" id="GO:0016787">
    <property type="term" value="F:hydrolase activity"/>
    <property type="evidence" value="ECO:0007669"/>
    <property type="project" value="UniProtKB-KW"/>
</dbReference>
<dbReference type="AlphaFoldDB" id="A0A5C5UF64"/>
<dbReference type="SMART" id="SM00487">
    <property type="entry name" value="DEXDc"/>
    <property type="match status" value="1"/>
</dbReference>
<dbReference type="SUPFAM" id="SSF52540">
    <property type="entry name" value="P-loop containing nucleoside triphosphate hydrolases"/>
    <property type="match status" value="2"/>
</dbReference>
<dbReference type="PROSITE" id="PS51194">
    <property type="entry name" value="HELICASE_CTER"/>
    <property type="match status" value="1"/>
</dbReference>
<dbReference type="InterPro" id="IPR001650">
    <property type="entry name" value="Helicase_C-like"/>
</dbReference>
<dbReference type="OrthoDB" id="9760715at2"/>
<dbReference type="InterPro" id="IPR000330">
    <property type="entry name" value="SNF2_N"/>
</dbReference>
<accession>A0A5C5UF64</accession>
<dbReference type="Pfam" id="PF00271">
    <property type="entry name" value="Helicase_C"/>
    <property type="match status" value="1"/>
</dbReference>
<keyword evidence="1" id="KW-0378">Hydrolase</keyword>
<feature type="domain" description="Helicase ATP-binding" evidence="2">
    <location>
        <begin position="449"/>
        <end position="606"/>
    </location>
</feature>